<reference evidence="1" key="1">
    <citation type="journal article" date="2007" name="Science">
        <title>Candidatus Chloracidobacterium thermophilum: an aerobic phototrophic Acidobacterium.</title>
        <authorList>
            <person name="Bryant D.A."/>
            <person name="Costas A.M."/>
            <person name="Maresca J.A."/>
            <person name="Chew A.G."/>
            <person name="Klatt C.G."/>
            <person name="Bateson M.M."/>
            <person name="Tallon L.J."/>
            <person name="Hostetler J."/>
            <person name="Nelson W.C."/>
            <person name="Heidelberg J.F."/>
            <person name="Ward D.M."/>
        </authorList>
    </citation>
    <scope>NUCLEOTIDE SEQUENCE</scope>
</reference>
<proteinExistence type="predicted"/>
<organism evidence="1">
    <name type="scientific">Chloracidobacterium thermophilum</name>
    <dbReference type="NCBI Taxonomy" id="458033"/>
    <lineage>
        <taxon>Bacteria</taxon>
        <taxon>Pseudomonadati</taxon>
        <taxon>Acidobacteriota</taxon>
        <taxon>Terriglobia</taxon>
        <taxon>Terriglobales</taxon>
        <taxon>Acidobacteriaceae</taxon>
        <taxon>Chloracidobacterium</taxon>
    </lineage>
</organism>
<sequence>MWTHFFHARLPKGSSCLCHVADGLVVSAGFGDVPVEYLVIKQFDDK</sequence>
<name>A8DJS5_9BACT</name>
<gene>
    <name evidence="1" type="ORF">YS_M60-F11.168</name>
</gene>
<dbReference type="EMBL" id="EF531339">
    <property type="protein sequence ID" value="ABV27238.1"/>
    <property type="molecule type" value="Genomic_DNA"/>
</dbReference>
<evidence type="ECO:0000313" key="1">
    <source>
        <dbReference type="EMBL" id="ABV27238.1"/>
    </source>
</evidence>
<accession>A8DJS5</accession>
<dbReference type="AlphaFoldDB" id="A8DJS5"/>
<protein>
    <submittedName>
        <fullName evidence="1">Uncharacterized protein</fullName>
    </submittedName>
</protein>